<evidence type="ECO:0000256" key="2">
    <source>
        <dbReference type="ARBA" id="ARBA00022692"/>
    </source>
</evidence>
<feature type="transmembrane region" description="Helical" evidence="6">
    <location>
        <begin position="34"/>
        <end position="55"/>
    </location>
</feature>
<feature type="domain" description="TLC" evidence="8">
    <location>
        <begin position="1"/>
        <end position="187"/>
    </location>
</feature>
<sequence>MLVLCLSAWSMFVQGPNPFTDPDGVLGGPNTKLHAMVCVICMGYFLYDLIWSVIFQTEGTVMLLHHVLSIYGTSFVLYRGVNGAELMATLGGSEITNPFLQARWFLRETDQHRTWYAECNNVIFILVFTVTRVCVGTWFISIYLRHPGPDLASKIGSFAFYTVSMALWVQIVRYAVRHFCKFLYNVQETPEVTAEDLAKKTHIQPSVAVRDGDTNSSVIVRHSTAVE</sequence>
<evidence type="ECO:0000256" key="1">
    <source>
        <dbReference type="ARBA" id="ARBA00004141"/>
    </source>
</evidence>
<dbReference type="EMBL" id="JAODUO010000653">
    <property type="protein sequence ID" value="KAK2176584.1"/>
    <property type="molecule type" value="Genomic_DNA"/>
</dbReference>
<evidence type="ECO:0000259" key="8">
    <source>
        <dbReference type="PROSITE" id="PS50922"/>
    </source>
</evidence>
<dbReference type="Proteomes" id="UP001209878">
    <property type="component" value="Unassembled WGS sequence"/>
</dbReference>
<keyword evidence="2 5" id="KW-0812">Transmembrane</keyword>
<protein>
    <recommendedName>
        <fullName evidence="8">TLC domain-containing protein</fullName>
    </recommendedName>
</protein>
<dbReference type="InterPro" id="IPR006634">
    <property type="entry name" value="TLC-dom"/>
</dbReference>
<dbReference type="SMART" id="SM00724">
    <property type="entry name" value="TLC"/>
    <property type="match status" value="1"/>
</dbReference>
<evidence type="ECO:0000313" key="9">
    <source>
        <dbReference type="EMBL" id="KAK2176584.1"/>
    </source>
</evidence>
<feature type="transmembrane region" description="Helical" evidence="6">
    <location>
        <begin position="155"/>
        <end position="176"/>
    </location>
</feature>
<feature type="chain" id="PRO_5042051584" description="TLC domain-containing protein" evidence="7">
    <location>
        <begin position="16"/>
        <end position="227"/>
    </location>
</feature>
<keyword evidence="10" id="KW-1185">Reference proteome</keyword>
<dbReference type="AlphaFoldDB" id="A0AAD9KRZ9"/>
<accession>A0AAD9KRZ9</accession>
<comment type="caution">
    <text evidence="9">The sequence shown here is derived from an EMBL/GenBank/DDBJ whole genome shotgun (WGS) entry which is preliminary data.</text>
</comment>
<evidence type="ECO:0000256" key="4">
    <source>
        <dbReference type="ARBA" id="ARBA00023136"/>
    </source>
</evidence>
<dbReference type="PANTHER" id="PTHR31898">
    <property type="entry name" value="TRANSMEMBRANE PROTEIN 136"/>
    <property type="match status" value="1"/>
</dbReference>
<reference evidence="9" key="1">
    <citation type="journal article" date="2023" name="Mol. Biol. Evol.">
        <title>Third-Generation Sequencing Reveals the Adaptive Role of the Epigenome in Three Deep-Sea Polychaetes.</title>
        <authorList>
            <person name="Perez M."/>
            <person name="Aroh O."/>
            <person name="Sun Y."/>
            <person name="Lan Y."/>
            <person name="Juniper S.K."/>
            <person name="Young C.R."/>
            <person name="Angers B."/>
            <person name="Qian P.Y."/>
        </authorList>
    </citation>
    <scope>NUCLEOTIDE SEQUENCE</scope>
    <source>
        <strain evidence="9">R07B-5</strain>
    </source>
</reference>
<dbReference type="GO" id="GO:0016020">
    <property type="term" value="C:membrane"/>
    <property type="evidence" value="ECO:0007669"/>
    <property type="project" value="UniProtKB-SubCell"/>
</dbReference>
<name>A0AAD9KRZ9_RIDPI</name>
<comment type="subcellular location">
    <subcellularLocation>
        <location evidence="1">Membrane</location>
        <topology evidence="1">Multi-pass membrane protein</topology>
    </subcellularLocation>
</comment>
<keyword evidence="3 6" id="KW-1133">Transmembrane helix</keyword>
<evidence type="ECO:0000256" key="5">
    <source>
        <dbReference type="PROSITE-ProRule" id="PRU00205"/>
    </source>
</evidence>
<proteinExistence type="predicted"/>
<feature type="signal peptide" evidence="7">
    <location>
        <begin position="1"/>
        <end position="15"/>
    </location>
</feature>
<keyword evidence="7" id="KW-0732">Signal</keyword>
<evidence type="ECO:0000256" key="3">
    <source>
        <dbReference type="ARBA" id="ARBA00022989"/>
    </source>
</evidence>
<evidence type="ECO:0000313" key="10">
    <source>
        <dbReference type="Proteomes" id="UP001209878"/>
    </source>
</evidence>
<gene>
    <name evidence="9" type="ORF">NP493_645g01007</name>
</gene>
<dbReference type="InterPro" id="IPR042512">
    <property type="entry name" value="TLCD5"/>
</dbReference>
<organism evidence="9 10">
    <name type="scientific">Ridgeia piscesae</name>
    <name type="common">Tubeworm</name>
    <dbReference type="NCBI Taxonomy" id="27915"/>
    <lineage>
        <taxon>Eukaryota</taxon>
        <taxon>Metazoa</taxon>
        <taxon>Spiralia</taxon>
        <taxon>Lophotrochozoa</taxon>
        <taxon>Annelida</taxon>
        <taxon>Polychaeta</taxon>
        <taxon>Sedentaria</taxon>
        <taxon>Canalipalpata</taxon>
        <taxon>Sabellida</taxon>
        <taxon>Siboglinidae</taxon>
        <taxon>Ridgeia</taxon>
    </lineage>
</organism>
<evidence type="ECO:0000256" key="7">
    <source>
        <dbReference type="SAM" id="SignalP"/>
    </source>
</evidence>
<dbReference type="PROSITE" id="PS50922">
    <property type="entry name" value="TLC"/>
    <property type="match status" value="1"/>
</dbReference>
<dbReference type="Pfam" id="PF03798">
    <property type="entry name" value="TRAM_LAG1_CLN8"/>
    <property type="match status" value="1"/>
</dbReference>
<keyword evidence="4 5" id="KW-0472">Membrane</keyword>
<evidence type="ECO:0000256" key="6">
    <source>
        <dbReference type="SAM" id="Phobius"/>
    </source>
</evidence>
<feature type="transmembrane region" description="Helical" evidence="6">
    <location>
        <begin position="122"/>
        <end position="143"/>
    </location>
</feature>
<dbReference type="PANTHER" id="PTHR31898:SF1">
    <property type="entry name" value="TLC DOMAIN-CONTAINING PROTEIN 5"/>
    <property type="match status" value="1"/>
</dbReference>